<dbReference type="SUPFAM" id="SSF53474">
    <property type="entry name" value="alpha/beta-Hydrolases"/>
    <property type="match status" value="1"/>
</dbReference>
<sequence length="617" mass="69442">MAPNLITREQNVDDVSSENSAPEEPKKVPRPHHQLPTIVIVSQDTAYDQLLPRQSLYLDYPYHCTQQHYWRSKKATFLFSIVILVLLALFCITIIATTNIVKQVKQSNKNLALVVETSCGPVDGEYDGKNFVFRGIPYAVPPTGSQRWSQSIPNMSSGQCQQKGQAVDSTKSILCSQRNFQNGNIVGQEDCLYLNIWLPKRLLKETTNLPVIVIMQGEGQNLDSDEEDFGAKRFEPIRTLMLKGEAVLVSVNYRLGVFGFLAVDSDEQNTTSAGINGNYGLMDQTLALQWIKENIEDFHGDPNLVIVYGESSGTEALSGLLKSPKSKNLFQGMFAVDPAWLPIKTLDDVKDLNNIALSMTTCLKDVECLRKLDTSQIIESFSVSEPEKQSSLHAELKQYLHPYHHNLALTIDENTLFFDEKEEMSNYQQPNVPVFIGQVCHHLCITGKDKLDSNAKHIGQLFNMEPKTMQRAMKLYNAQGDRIKAKADIVSEMAFDIKMCQTEKFLRSANFPNYYLVSLPRNSLVHGCGSNSNNNRKHSSSFLCSDNLHKELSTKTSKVTNAKADLRLLWNDIFLQITEQHPSGPLGHKDGDHVVSVTPDSVNSVCHFWDHHKPFQF</sequence>
<dbReference type="InterPro" id="IPR019819">
    <property type="entry name" value="Carboxylesterase_B_CS"/>
</dbReference>
<feature type="compositionally biased region" description="Polar residues" evidence="1">
    <location>
        <begin position="7"/>
        <end position="20"/>
    </location>
</feature>
<dbReference type="AlphaFoldDB" id="A0AA36BUB2"/>
<accession>A0AA36BUB2</accession>
<dbReference type="EMBL" id="OX597838">
    <property type="protein sequence ID" value="CAI9740748.1"/>
    <property type="molecule type" value="Genomic_DNA"/>
</dbReference>
<dbReference type="InterPro" id="IPR029058">
    <property type="entry name" value="AB_hydrolase_fold"/>
</dbReference>
<keyword evidence="2" id="KW-0472">Membrane</keyword>
<protein>
    <recommendedName>
        <fullName evidence="3">Carboxylesterase type B domain-containing protein</fullName>
    </recommendedName>
</protein>
<dbReference type="PANTHER" id="PTHR11559">
    <property type="entry name" value="CARBOXYLESTERASE"/>
    <property type="match status" value="1"/>
</dbReference>
<name>A0AA36BUB2_OCTVU</name>
<evidence type="ECO:0000313" key="4">
    <source>
        <dbReference type="EMBL" id="CAI9740748.1"/>
    </source>
</evidence>
<dbReference type="InterPro" id="IPR002018">
    <property type="entry name" value="CarbesteraseB"/>
</dbReference>
<feature type="transmembrane region" description="Helical" evidence="2">
    <location>
        <begin position="77"/>
        <end position="101"/>
    </location>
</feature>
<gene>
    <name evidence="4" type="ORF">OCTVUL_1B014012</name>
</gene>
<dbReference type="Gene3D" id="3.40.50.1820">
    <property type="entry name" value="alpha/beta hydrolase"/>
    <property type="match status" value="1"/>
</dbReference>
<proteinExistence type="predicted"/>
<evidence type="ECO:0000256" key="1">
    <source>
        <dbReference type="SAM" id="MobiDB-lite"/>
    </source>
</evidence>
<evidence type="ECO:0000256" key="2">
    <source>
        <dbReference type="SAM" id="Phobius"/>
    </source>
</evidence>
<feature type="region of interest" description="Disordered" evidence="1">
    <location>
        <begin position="1"/>
        <end position="30"/>
    </location>
</feature>
<keyword evidence="5" id="KW-1185">Reference proteome</keyword>
<keyword evidence="2" id="KW-1133">Transmembrane helix</keyword>
<dbReference type="Pfam" id="PF00135">
    <property type="entry name" value="COesterase"/>
    <property type="match status" value="1"/>
</dbReference>
<evidence type="ECO:0000259" key="3">
    <source>
        <dbReference type="Pfam" id="PF00135"/>
    </source>
</evidence>
<reference evidence="4" key="1">
    <citation type="submission" date="2023-08" db="EMBL/GenBank/DDBJ databases">
        <authorList>
            <person name="Alioto T."/>
            <person name="Alioto T."/>
            <person name="Gomez Garrido J."/>
        </authorList>
    </citation>
    <scope>NUCLEOTIDE SEQUENCE</scope>
</reference>
<keyword evidence="2" id="KW-0812">Transmembrane</keyword>
<dbReference type="Proteomes" id="UP001162480">
    <property type="component" value="Chromosome 25"/>
</dbReference>
<organism evidence="4 5">
    <name type="scientific">Octopus vulgaris</name>
    <name type="common">Common octopus</name>
    <dbReference type="NCBI Taxonomy" id="6645"/>
    <lineage>
        <taxon>Eukaryota</taxon>
        <taxon>Metazoa</taxon>
        <taxon>Spiralia</taxon>
        <taxon>Lophotrochozoa</taxon>
        <taxon>Mollusca</taxon>
        <taxon>Cephalopoda</taxon>
        <taxon>Coleoidea</taxon>
        <taxon>Octopodiformes</taxon>
        <taxon>Octopoda</taxon>
        <taxon>Incirrata</taxon>
        <taxon>Octopodidae</taxon>
        <taxon>Octopus</taxon>
    </lineage>
</organism>
<dbReference type="InterPro" id="IPR050309">
    <property type="entry name" value="Type-B_Carboxylest/Lipase"/>
</dbReference>
<dbReference type="PROSITE" id="PS00941">
    <property type="entry name" value="CARBOXYLESTERASE_B_2"/>
    <property type="match status" value="1"/>
</dbReference>
<feature type="domain" description="Carboxylesterase type B" evidence="3">
    <location>
        <begin position="114"/>
        <end position="491"/>
    </location>
</feature>
<evidence type="ECO:0000313" key="5">
    <source>
        <dbReference type="Proteomes" id="UP001162480"/>
    </source>
</evidence>